<dbReference type="EMBL" id="LR899013">
    <property type="protein sequence ID" value="CAD7090345.1"/>
    <property type="molecule type" value="Genomic_DNA"/>
</dbReference>
<accession>A0A7R8V169</accession>
<dbReference type="AlphaFoldDB" id="A0A7R8V169"/>
<evidence type="ECO:0000313" key="3">
    <source>
        <dbReference type="Proteomes" id="UP000594454"/>
    </source>
</evidence>
<dbReference type="Proteomes" id="UP000594454">
    <property type="component" value="Chromosome 5"/>
</dbReference>
<evidence type="ECO:0000256" key="1">
    <source>
        <dbReference type="SAM" id="SignalP"/>
    </source>
</evidence>
<evidence type="ECO:0000313" key="2">
    <source>
        <dbReference type="EMBL" id="CAD7090345.1"/>
    </source>
</evidence>
<protein>
    <submittedName>
        <fullName evidence="2">Uncharacterized protein</fullName>
    </submittedName>
</protein>
<reference evidence="2 3" key="1">
    <citation type="submission" date="2020-11" db="EMBL/GenBank/DDBJ databases">
        <authorList>
            <person name="Wallbank WR R."/>
            <person name="Pardo Diaz C."/>
            <person name="Kozak K."/>
            <person name="Martin S."/>
            <person name="Jiggins C."/>
            <person name="Moest M."/>
            <person name="Warren A I."/>
            <person name="Generalovic N T."/>
            <person name="Byers J.R.P. K."/>
            <person name="Montejo-Kovacevich G."/>
            <person name="Yen C E."/>
        </authorList>
    </citation>
    <scope>NUCLEOTIDE SEQUENCE [LARGE SCALE GENOMIC DNA]</scope>
</reference>
<organism evidence="2 3">
    <name type="scientific">Hermetia illucens</name>
    <name type="common">Black soldier fly</name>
    <dbReference type="NCBI Taxonomy" id="343691"/>
    <lineage>
        <taxon>Eukaryota</taxon>
        <taxon>Metazoa</taxon>
        <taxon>Ecdysozoa</taxon>
        <taxon>Arthropoda</taxon>
        <taxon>Hexapoda</taxon>
        <taxon>Insecta</taxon>
        <taxon>Pterygota</taxon>
        <taxon>Neoptera</taxon>
        <taxon>Endopterygota</taxon>
        <taxon>Diptera</taxon>
        <taxon>Brachycera</taxon>
        <taxon>Stratiomyomorpha</taxon>
        <taxon>Stratiomyidae</taxon>
        <taxon>Hermetiinae</taxon>
        <taxon>Hermetia</taxon>
    </lineage>
</organism>
<feature type="chain" id="PRO_5030822862" evidence="1">
    <location>
        <begin position="20"/>
        <end position="121"/>
    </location>
</feature>
<proteinExistence type="predicted"/>
<keyword evidence="1" id="KW-0732">Signal</keyword>
<gene>
    <name evidence="2" type="ORF">HERILL_LOCUS12833</name>
</gene>
<keyword evidence="3" id="KW-1185">Reference proteome</keyword>
<sequence>MEKLLNSLFFLAVIATATGTFSNGQGSITIGGYLTVKGYINQRIGGNPGVYNGNYLSAVPANNIADNYYGSAYGGNIGGGYGVFGGGYGATSPDCLMYPYWINSAIPSKVISVVIPNIYNR</sequence>
<dbReference type="InParanoid" id="A0A7R8V169"/>
<feature type="signal peptide" evidence="1">
    <location>
        <begin position="1"/>
        <end position="19"/>
    </location>
</feature>
<name>A0A7R8V169_HERIL</name>